<sequence>MAAARCAGELLQIPVLEVVARTVRGRPELRWRIVLMSAVAAGVFLAGAAVTGSGLLGIPLYIGFVMAGGLCMPGLKAALNERVPAKGRATMLSAGGLFNSLASGVGLYVMGALGLGLADVRGVWTFAAAGTVLAGTLASWCCLRSLRSPARMADEPVAPAEAAPLTP</sequence>
<feature type="transmembrane region" description="Helical" evidence="1">
    <location>
        <begin position="123"/>
        <end position="143"/>
    </location>
</feature>
<keyword evidence="1" id="KW-1133">Transmembrane helix</keyword>
<name>A0ABQ3QFJ4_9ACTN</name>
<keyword evidence="1" id="KW-0472">Membrane</keyword>
<evidence type="ECO:0000256" key="1">
    <source>
        <dbReference type="SAM" id="Phobius"/>
    </source>
</evidence>
<dbReference type="Gene3D" id="1.20.1250.20">
    <property type="entry name" value="MFS general substrate transporter like domains"/>
    <property type="match status" value="1"/>
</dbReference>
<protein>
    <recommendedName>
        <fullName evidence="4">Major facilitator superfamily (MFS) profile domain-containing protein</fullName>
    </recommendedName>
</protein>
<evidence type="ECO:0000313" key="3">
    <source>
        <dbReference type="Proteomes" id="UP001050808"/>
    </source>
</evidence>
<comment type="caution">
    <text evidence="2">The sequence shown here is derived from an EMBL/GenBank/DDBJ whole genome shotgun (WGS) entry which is preliminary data.</text>
</comment>
<accession>A0ABQ3QFJ4</accession>
<evidence type="ECO:0000313" key="2">
    <source>
        <dbReference type="EMBL" id="GHI36056.1"/>
    </source>
</evidence>
<dbReference type="SUPFAM" id="SSF103473">
    <property type="entry name" value="MFS general substrate transporter"/>
    <property type="match status" value="1"/>
</dbReference>
<keyword evidence="3" id="KW-1185">Reference proteome</keyword>
<dbReference type="RefSeq" id="WP_189959914.1">
    <property type="nucleotide sequence ID" value="NZ_BMUA01000001.1"/>
</dbReference>
<reference evidence="2" key="1">
    <citation type="submission" date="2024-05" db="EMBL/GenBank/DDBJ databases">
        <title>Whole genome shotgun sequence of Streptomyces violascens NBRC 12920.</title>
        <authorList>
            <person name="Komaki H."/>
            <person name="Tamura T."/>
        </authorList>
    </citation>
    <scope>NUCLEOTIDE SEQUENCE</scope>
    <source>
        <strain evidence="2">NBRC 12920</strain>
    </source>
</reference>
<dbReference type="InterPro" id="IPR036259">
    <property type="entry name" value="MFS_trans_sf"/>
</dbReference>
<keyword evidence="1" id="KW-0812">Transmembrane</keyword>
<feature type="transmembrane region" description="Helical" evidence="1">
    <location>
        <begin position="31"/>
        <end position="50"/>
    </location>
</feature>
<feature type="transmembrane region" description="Helical" evidence="1">
    <location>
        <begin position="56"/>
        <end position="75"/>
    </location>
</feature>
<feature type="transmembrane region" description="Helical" evidence="1">
    <location>
        <begin position="96"/>
        <end position="117"/>
    </location>
</feature>
<dbReference type="EMBL" id="BNDY01000002">
    <property type="protein sequence ID" value="GHI36056.1"/>
    <property type="molecule type" value="Genomic_DNA"/>
</dbReference>
<organism evidence="2 3">
    <name type="scientific">Streptomyces violascens</name>
    <dbReference type="NCBI Taxonomy" id="67381"/>
    <lineage>
        <taxon>Bacteria</taxon>
        <taxon>Bacillati</taxon>
        <taxon>Actinomycetota</taxon>
        <taxon>Actinomycetes</taxon>
        <taxon>Kitasatosporales</taxon>
        <taxon>Streptomycetaceae</taxon>
        <taxon>Streptomyces</taxon>
    </lineage>
</organism>
<dbReference type="Proteomes" id="UP001050808">
    <property type="component" value="Unassembled WGS sequence"/>
</dbReference>
<evidence type="ECO:0008006" key="4">
    <source>
        <dbReference type="Google" id="ProtNLM"/>
    </source>
</evidence>
<proteinExistence type="predicted"/>
<gene>
    <name evidence="2" type="ORF">Sviol_04640</name>
</gene>